<dbReference type="Proteomes" id="UP000002027">
    <property type="component" value="Chromosome 1"/>
</dbReference>
<dbReference type="OrthoDB" id="108890at2"/>
<organism evidence="2 3">
    <name type="scientific">Sphaerobacter thermophilus (strain ATCC 49802 / DSM 20745 / KCCM 41009 / NCIMB 13125 / S 6022)</name>
    <dbReference type="NCBI Taxonomy" id="479434"/>
    <lineage>
        <taxon>Bacteria</taxon>
        <taxon>Pseudomonadati</taxon>
        <taxon>Thermomicrobiota</taxon>
        <taxon>Thermomicrobia</taxon>
        <taxon>Sphaerobacterales</taxon>
        <taxon>Sphaerobacterineae</taxon>
        <taxon>Sphaerobacteraceae</taxon>
        <taxon>Sphaerobacter</taxon>
    </lineage>
</organism>
<dbReference type="STRING" id="479434.Sthe_0191"/>
<feature type="domain" description="ER-bound oxygenase mpaB/mpaB'/Rubber oxygenase catalytic" evidence="1">
    <location>
        <begin position="18"/>
        <end position="253"/>
    </location>
</feature>
<dbReference type="PANTHER" id="PTHR36151:SF3">
    <property type="entry name" value="ER-BOUND OXYGENASE MPAB_MPAB'_RUBBER OXYGENASE CATALYTIC DOMAIN-CONTAINING PROTEIN"/>
    <property type="match status" value="1"/>
</dbReference>
<dbReference type="GO" id="GO:0016491">
    <property type="term" value="F:oxidoreductase activity"/>
    <property type="evidence" value="ECO:0007669"/>
    <property type="project" value="InterPro"/>
</dbReference>
<evidence type="ECO:0000313" key="2">
    <source>
        <dbReference type="EMBL" id="ACZ37630.1"/>
    </source>
</evidence>
<dbReference type="PANTHER" id="PTHR36151">
    <property type="entry name" value="BLR2777 PROTEIN"/>
    <property type="match status" value="1"/>
</dbReference>
<dbReference type="InParanoid" id="D1C692"/>
<protein>
    <recommendedName>
        <fullName evidence="1">ER-bound oxygenase mpaB/mpaB'/Rubber oxygenase catalytic domain-containing protein</fullName>
    </recommendedName>
</protein>
<dbReference type="EMBL" id="CP001823">
    <property type="protein sequence ID" value="ACZ37630.1"/>
    <property type="molecule type" value="Genomic_DNA"/>
</dbReference>
<dbReference type="RefSeq" id="WP_012870678.1">
    <property type="nucleotide sequence ID" value="NC_013523.1"/>
</dbReference>
<reference evidence="3" key="1">
    <citation type="submission" date="2009-11" db="EMBL/GenBank/DDBJ databases">
        <title>The complete chromosome 1 of Sphaerobacter thermophilus DSM 20745.</title>
        <authorList>
            <person name="Lucas S."/>
            <person name="Copeland A."/>
            <person name="Lapidus A."/>
            <person name="Glavina del Rio T."/>
            <person name="Dalin E."/>
            <person name="Tice H."/>
            <person name="Bruce D."/>
            <person name="Goodwin L."/>
            <person name="Pitluck S."/>
            <person name="Kyrpides N."/>
            <person name="Mavromatis K."/>
            <person name="Ivanova N."/>
            <person name="Mikhailova N."/>
            <person name="LaButti K.M."/>
            <person name="Clum A."/>
            <person name="Sun H.I."/>
            <person name="Brettin T."/>
            <person name="Detter J.C."/>
            <person name="Han C."/>
            <person name="Larimer F."/>
            <person name="Land M."/>
            <person name="Hauser L."/>
            <person name="Markowitz V."/>
            <person name="Cheng J.F."/>
            <person name="Hugenholtz P."/>
            <person name="Woyke T."/>
            <person name="Wu D."/>
            <person name="Steenblock K."/>
            <person name="Schneider S."/>
            <person name="Pukall R."/>
            <person name="Goeker M."/>
            <person name="Klenk H.P."/>
            <person name="Eisen J.A."/>
        </authorList>
    </citation>
    <scope>NUCLEOTIDE SEQUENCE [LARGE SCALE GENOMIC DNA]</scope>
    <source>
        <strain evidence="3">ATCC 49802 / DSM 20745 / S 6022</strain>
    </source>
</reference>
<dbReference type="KEGG" id="sti:Sthe_0191"/>
<gene>
    <name evidence="2" type="ordered locus">Sthe_0191</name>
</gene>
<accession>D1C692</accession>
<dbReference type="AlphaFoldDB" id="D1C692"/>
<dbReference type="Pfam" id="PF09995">
    <property type="entry name" value="MPAB_Lcp_cat"/>
    <property type="match status" value="1"/>
</dbReference>
<evidence type="ECO:0000313" key="3">
    <source>
        <dbReference type="Proteomes" id="UP000002027"/>
    </source>
</evidence>
<reference evidence="2 3" key="2">
    <citation type="journal article" date="2010" name="Stand. Genomic Sci.">
        <title>Complete genome sequence of Desulfohalobium retbaense type strain (HR(100)).</title>
        <authorList>
            <person name="Spring S."/>
            <person name="Nolan M."/>
            <person name="Lapidus A."/>
            <person name="Glavina Del Rio T."/>
            <person name="Copeland A."/>
            <person name="Tice H."/>
            <person name="Cheng J.F."/>
            <person name="Lucas S."/>
            <person name="Land M."/>
            <person name="Chen F."/>
            <person name="Bruce D."/>
            <person name="Goodwin L."/>
            <person name="Pitluck S."/>
            <person name="Ivanova N."/>
            <person name="Mavromatis K."/>
            <person name="Mikhailova N."/>
            <person name="Pati A."/>
            <person name="Chen A."/>
            <person name="Palaniappan K."/>
            <person name="Hauser L."/>
            <person name="Chang Y.J."/>
            <person name="Jeffries C.D."/>
            <person name="Munk C."/>
            <person name="Kiss H."/>
            <person name="Chain P."/>
            <person name="Han C."/>
            <person name="Brettin T."/>
            <person name="Detter J.C."/>
            <person name="Schuler E."/>
            <person name="Goker M."/>
            <person name="Rohde M."/>
            <person name="Bristow J."/>
            <person name="Eisen J.A."/>
            <person name="Markowitz V."/>
            <person name="Hugenholtz P."/>
            <person name="Kyrpides N.C."/>
            <person name="Klenk H.P."/>
        </authorList>
    </citation>
    <scope>NUCLEOTIDE SEQUENCE [LARGE SCALE GENOMIC DNA]</scope>
    <source>
        <strain evidence="3">ATCC 49802 / DSM 20745 / S 6022</strain>
    </source>
</reference>
<name>D1C692_SPHTD</name>
<dbReference type="eggNOG" id="COG3662">
    <property type="taxonomic scope" value="Bacteria"/>
</dbReference>
<keyword evidence="3" id="KW-1185">Reference proteome</keyword>
<proteinExistence type="predicted"/>
<evidence type="ECO:0000259" key="1">
    <source>
        <dbReference type="Pfam" id="PF09995"/>
    </source>
</evidence>
<sequence length="283" mass="31569">MTAHTASVSLDDAARVVRRVNAERVLLLGWGRAILMQLAHPLVAAGVDDHSRFHRERYGGLHRLRRTLDAMLALTFETPDAPRAARRINATHDRVQGTLREGTPAFPAGTPYSAHDPELLRWVHATLLDSFLLTYRRFVAPLTPEEEDIYCFGAHVMESVLGAPEGYFPRSRAEVDAYLQEMLASGTIYVTDTARRLSKQILWPDAPLPLRPGGMVTRLVTIGTLPPAIRDGYGLRWTERDERALRLLGWGTRHALPLVPAQLRLWTVARQARPVGASRPVTG</sequence>
<dbReference type="InterPro" id="IPR018713">
    <property type="entry name" value="MPAB/Lcp_cat_dom"/>
</dbReference>
<dbReference type="HOGENOM" id="CLU_059206_3_1_0"/>